<feature type="region of interest" description="Disordered" evidence="1">
    <location>
        <begin position="32"/>
        <end position="68"/>
    </location>
</feature>
<gene>
    <name evidence="2" type="ORF">P5673_010680</name>
</gene>
<evidence type="ECO:0000313" key="3">
    <source>
        <dbReference type="Proteomes" id="UP001249851"/>
    </source>
</evidence>
<dbReference type="EMBL" id="JARQWQ010000019">
    <property type="protein sequence ID" value="KAK2565559.1"/>
    <property type="molecule type" value="Genomic_DNA"/>
</dbReference>
<keyword evidence="3" id="KW-1185">Reference proteome</keyword>
<proteinExistence type="predicted"/>
<sequence>MIDQYRFFEAALTSIERETEYHVLASVEEHTNQALAQNSTSTEEGDERNSDEAEISLPDTGIRNREGRTLHLKTNNGNKRVFIPRGWMFCTIQPPKCFSKKKSKKLKVVLNVFYPISLV</sequence>
<accession>A0AAD9QQC8</accession>
<protein>
    <submittedName>
        <fullName evidence="2">Uncharacterized protein</fullName>
    </submittedName>
</protein>
<feature type="compositionally biased region" description="Polar residues" evidence="1">
    <location>
        <begin position="32"/>
        <end position="42"/>
    </location>
</feature>
<evidence type="ECO:0000313" key="2">
    <source>
        <dbReference type="EMBL" id="KAK2565559.1"/>
    </source>
</evidence>
<organism evidence="2 3">
    <name type="scientific">Acropora cervicornis</name>
    <name type="common">Staghorn coral</name>
    <dbReference type="NCBI Taxonomy" id="6130"/>
    <lineage>
        <taxon>Eukaryota</taxon>
        <taxon>Metazoa</taxon>
        <taxon>Cnidaria</taxon>
        <taxon>Anthozoa</taxon>
        <taxon>Hexacorallia</taxon>
        <taxon>Scleractinia</taxon>
        <taxon>Astrocoeniina</taxon>
        <taxon>Acroporidae</taxon>
        <taxon>Acropora</taxon>
    </lineage>
</organism>
<reference evidence="2" key="2">
    <citation type="journal article" date="2023" name="Science">
        <title>Genomic signatures of disease resistance in endangered staghorn corals.</title>
        <authorList>
            <person name="Vollmer S.V."/>
            <person name="Selwyn J.D."/>
            <person name="Despard B.A."/>
            <person name="Roesel C.L."/>
        </authorList>
    </citation>
    <scope>NUCLEOTIDE SEQUENCE</scope>
    <source>
        <strain evidence="2">K2</strain>
    </source>
</reference>
<dbReference type="Proteomes" id="UP001249851">
    <property type="component" value="Unassembled WGS sequence"/>
</dbReference>
<name>A0AAD9QQC8_ACRCE</name>
<evidence type="ECO:0000256" key="1">
    <source>
        <dbReference type="SAM" id="MobiDB-lite"/>
    </source>
</evidence>
<reference evidence="2" key="1">
    <citation type="journal article" date="2023" name="G3 (Bethesda)">
        <title>Whole genome assembly and annotation of the endangered Caribbean coral Acropora cervicornis.</title>
        <authorList>
            <person name="Selwyn J.D."/>
            <person name="Vollmer S.V."/>
        </authorList>
    </citation>
    <scope>NUCLEOTIDE SEQUENCE</scope>
    <source>
        <strain evidence="2">K2</strain>
    </source>
</reference>
<dbReference type="AlphaFoldDB" id="A0AAD9QQC8"/>
<comment type="caution">
    <text evidence="2">The sequence shown here is derived from an EMBL/GenBank/DDBJ whole genome shotgun (WGS) entry which is preliminary data.</text>
</comment>